<sequence length="68" mass="7263">MDTGLPLAIGNVDDPGCVLGECQTLPPTIVNTATLTVRRHMIRTTPGIEPELLVLGSGFDWSTVTKSR</sequence>
<evidence type="ECO:0000313" key="1">
    <source>
        <dbReference type="EMBL" id="KIL59924.1"/>
    </source>
</evidence>
<protein>
    <submittedName>
        <fullName evidence="1">Uncharacterized protein</fullName>
    </submittedName>
</protein>
<proteinExistence type="predicted"/>
<organism evidence="1 2">
    <name type="scientific">Amanita muscaria (strain Koide BX008)</name>
    <dbReference type="NCBI Taxonomy" id="946122"/>
    <lineage>
        <taxon>Eukaryota</taxon>
        <taxon>Fungi</taxon>
        <taxon>Dikarya</taxon>
        <taxon>Basidiomycota</taxon>
        <taxon>Agaricomycotina</taxon>
        <taxon>Agaricomycetes</taxon>
        <taxon>Agaricomycetidae</taxon>
        <taxon>Agaricales</taxon>
        <taxon>Pluteineae</taxon>
        <taxon>Amanitaceae</taxon>
        <taxon>Amanita</taxon>
    </lineage>
</organism>
<dbReference type="InParanoid" id="A0A0C2T0G1"/>
<accession>A0A0C2T0G1</accession>
<keyword evidence="2" id="KW-1185">Reference proteome</keyword>
<gene>
    <name evidence="1" type="ORF">M378DRAFT_168678</name>
</gene>
<evidence type="ECO:0000313" key="2">
    <source>
        <dbReference type="Proteomes" id="UP000054549"/>
    </source>
</evidence>
<dbReference type="AlphaFoldDB" id="A0A0C2T0G1"/>
<dbReference type="Proteomes" id="UP000054549">
    <property type="component" value="Unassembled WGS sequence"/>
</dbReference>
<dbReference type="EMBL" id="KN818307">
    <property type="protein sequence ID" value="KIL59924.1"/>
    <property type="molecule type" value="Genomic_DNA"/>
</dbReference>
<reference evidence="1 2" key="1">
    <citation type="submission" date="2014-04" db="EMBL/GenBank/DDBJ databases">
        <title>Evolutionary Origins and Diversification of the Mycorrhizal Mutualists.</title>
        <authorList>
            <consortium name="DOE Joint Genome Institute"/>
            <consortium name="Mycorrhizal Genomics Consortium"/>
            <person name="Kohler A."/>
            <person name="Kuo A."/>
            <person name="Nagy L.G."/>
            <person name="Floudas D."/>
            <person name="Copeland A."/>
            <person name="Barry K.W."/>
            <person name="Cichocki N."/>
            <person name="Veneault-Fourrey C."/>
            <person name="LaButti K."/>
            <person name="Lindquist E.A."/>
            <person name="Lipzen A."/>
            <person name="Lundell T."/>
            <person name="Morin E."/>
            <person name="Murat C."/>
            <person name="Riley R."/>
            <person name="Ohm R."/>
            <person name="Sun H."/>
            <person name="Tunlid A."/>
            <person name="Henrissat B."/>
            <person name="Grigoriev I.V."/>
            <person name="Hibbett D.S."/>
            <person name="Martin F."/>
        </authorList>
    </citation>
    <scope>NUCLEOTIDE SEQUENCE [LARGE SCALE GENOMIC DNA]</scope>
    <source>
        <strain evidence="1 2">Koide BX008</strain>
    </source>
</reference>
<dbReference type="HOGENOM" id="CLU_2793480_0_0_1"/>
<name>A0A0C2T0G1_AMAMK</name>